<dbReference type="AlphaFoldDB" id="A0A0M3I9I1"/>
<proteinExistence type="predicted"/>
<evidence type="ECO:0000313" key="1">
    <source>
        <dbReference type="Proteomes" id="UP000036681"/>
    </source>
</evidence>
<reference evidence="2" key="1">
    <citation type="submission" date="2017-02" db="UniProtKB">
        <authorList>
            <consortium name="WormBaseParasite"/>
        </authorList>
    </citation>
    <scope>IDENTIFICATION</scope>
</reference>
<organism evidence="1 2">
    <name type="scientific">Ascaris lumbricoides</name>
    <name type="common">Giant roundworm</name>
    <dbReference type="NCBI Taxonomy" id="6252"/>
    <lineage>
        <taxon>Eukaryota</taxon>
        <taxon>Metazoa</taxon>
        <taxon>Ecdysozoa</taxon>
        <taxon>Nematoda</taxon>
        <taxon>Chromadorea</taxon>
        <taxon>Rhabditida</taxon>
        <taxon>Spirurina</taxon>
        <taxon>Ascaridomorpha</taxon>
        <taxon>Ascaridoidea</taxon>
        <taxon>Ascarididae</taxon>
        <taxon>Ascaris</taxon>
    </lineage>
</organism>
<name>A0A0M3I9I1_ASCLU</name>
<accession>A0A0M3I9I1</accession>
<dbReference type="Proteomes" id="UP000036681">
    <property type="component" value="Unplaced"/>
</dbReference>
<dbReference type="WBParaSite" id="ALUE_0001412001-mRNA-1">
    <property type="protein sequence ID" value="ALUE_0001412001-mRNA-1"/>
    <property type="gene ID" value="ALUE_0001412001"/>
</dbReference>
<sequence length="80" mass="8750">MIPKVLRAAARCSRVPESASEENPLLKGRVVLLEVKLLVNLCCSFLLSNITSNVPQLISKPWPQMSWNSACGEARLCLVG</sequence>
<protein>
    <submittedName>
        <fullName evidence="2">Uncharacterized protein</fullName>
    </submittedName>
</protein>
<keyword evidence="1" id="KW-1185">Reference proteome</keyword>
<evidence type="ECO:0000313" key="2">
    <source>
        <dbReference type="WBParaSite" id="ALUE_0001412001-mRNA-1"/>
    </source>
</evidence>